<comment type="similarity">
    <text evidence="1">Belongs to the LysR transcriptional regulatory family.</text>
</comment>
<evidence type="ECO:0000259" key="5">
    <source>
        <dbReference type="PROSITE" id="PS50931"/>
    </source>
</evidence>
<dbReference type="InterPro" id="IPR036390">
    <property type="entry name" value="WH_DNA-bd_sf"/>
</dbReference>
<name>A0A934JTP1_9GAMM</name>
<dbReference type="SUPFAM" id="SSF46785">
    <property type="entry name" value="Winged helix' DNA-binding domain"/>
    <property type="match status" value="1"/>
</dbReference>
<reference evidence="6" key="1">
    <citation type="submission" date="2020-12" db="EMBL/GenBank/DDBJ databases">
        <title>Marinomonas arctica sp. nov., a psychrotolerant bacterium isolated from the Arctic.</title>
        <authorList>
            <person name="Zhang Y."/>
        </authorList>
    </citation>
    <scope>NUCLEOTIDE SEQUENCE</scope>
    <source>
        <strain evidence="6">C1424</strain>
    </source>
</reference>
<dbReference type="FunFam" id="1.10.10.10:FF:000001">
    <property type="entry name" value="LysR family transcriptional regulator"/>
    <property type="match status" value="1"/>
</dbReference>
<keyword evidence="7" id="KW-1185">Reference proteome</keyword>
<proteinExistence type="inferred from homology"/>
<dbReference type="Gene3D" id="1.10.10.10">
    <property type="entry name" value="Winged helix-like DNA-binding domain superfamily/Winged helix DNA-binding domain"/>
    <property type="match status" value="1"/>
</dbReference>
<accession>A0A934JTP1</accession>
<dbReference type="InterPro" id="IPR005119">
    <property type="entry name" value="LysR_subst-bd"/>
</dbReference>
<keyword evidence="2" id="KW-0805">Transcription regulation</keyword>
<keyword evidence="3" id="KW-0238">DNA-binding</keyword>
<comment type="caution">
    <text evidence="6">The sequence shown here is derived from an EMBL/GenBank/DDBJ whole genome shotgun (WGS) entry which is preliminary data.</text>
</comment>
<organism evidence="6 7">
    <name type="scientific">Marinomonas transparens</name>
    <dbReference type="NCBI Taxonomy" id="2795388"/>
    <lineage>
        <taxon>Bacteria</taxon>
        <taxon>Pseudomonadati</taxon>
        <taxon>Pseudomonadota</taxon>
        <taxon>Gammaproteobacteria</taxon>
        <taxon>Oceanospirillales</taxon>
        <taxon>Oceanospirillaceae</taxon>
        <taxon>Marinomonas</taxon>
    </lineage>
</organism>
<dbReference type="Gene3D" id="3.40.190.10">
    <property type="entry name" value="Periplasmic binding protein-like II"/>
    <property type="match status" value="2"/>
</dbReference>
<dbReference type="Proteomes" id="UP000628710">
    <property type="component" value="Unassembled WGS sequence"/>
</dbReference>
<dbReference type="PRINTS" id="PR00039">
    <property type="entry name" value="HTHLYSR"/>
</dbReference>
<dbReference type="RefSeq" id="WP_199470168.1">
    <property type="nucleotide sequence ID" value="NZ_JAEMNX010000031.1"/>
</dbReference>
<evidence type="ECO:0000256" key="2">
    <source>
        <dbReference type="ARBA" id="ARBA00023015"/>
    </source>
</evidence>
<evidence type="ECO:0000256" key="4">
    <source>
        <dbReference type="ARBA" id="ARBA00023163"/>
    </source>
</evidence>
<evidence type="ECO:0000256" key="3">
    <source>
        <dbReference type="ARBA" id="ARBA00023125"/>
    </source>
</evidence>
<evidence type="ECO:0000313" key="6">
    <source>
        <dbReference type="EMBL" id="MBJ7539774.1"/>
    </source>
</evidence>
<dbReference type="PANTHER" id="PTHR30537">
    <property type="entry name" value="HTH-TYPE TRANSCRIPTIONAL REGULATOR"/>
    <property type="match status" value="1"/>
</dbReference>
<dbReference type="SUPFAM" id="SSF53850">
    <property type="entry name" value="Periplasmic binding protein-like II"/>
    <property type="match status" value="1"/>
</dbReference>
<dbReference type="EMBL" id="JAEMNX010000031">
    <property type="protein sequence ID" value="MBJ7539774.1"/>
    <property type="molecule type" value="Genomic_DNA"/>
</dbReference>
<dbReference type="PROSITE" id="PS50931">
    <property type="entry name" value="HTH_LYSR"/>
    <property type="match status" value="1"/>
</dbReference>
<dbReference type="Pfam" id="PF03466">
    <property type="entry name" value="LysR_substrate"/>
    <property type="match status" value="1"/>
</dbReference>
<gene>
    <name evidence="6" type="ORF">I8J31_19045</name>
</gene>
<dbReference type="AlphaFoldDB" id="A0A934JTP1"/>
<dbReference type="InterPro" id="IPR058163">
    <property type="entry name" value="LysR-type_TF_proteobact-type"/>
</dbReference>
<sequence length="327" mass="36589">MSNTPLRLPPLKSLLAFRHAARSLSFKDAAGQLHVTQAAISQQIKTLEETLGVPLFERHTRQISLTHEGQYLFEHAEKAFELLETGVKGIIDDPNPNTLVISTLPSFASRWLVSRLGHFQEKEKDINIHLSPSLSLASFSDGNLDLSIRLGQGTYAGLRSDLLFDEFLLPVCHPALLNNTKEIKQQLAALPVITDGGPDLIHVWPEFQRYLGSTNTPLKSHLHVSDSTILIEALLSGQGITMARFSLVYELIEKGQLICPLPIYVKSYYSFYLVAPAPHFKHHKVTTFISWLKGETKTIEASWQAYLKAHPELEKLEISYGKIEDGC</sequence>
<dbReference type="GO" id="GO:0003700">
    <property type="term" value="F:DNA-binding transcription factor activity"/>
    <property type="evidence" value="ECO:0007669"/>
    <property type="project" value="InterPro"/>
</dbReference>
<feature type="domain" description="HTH lysR-type" evidence="5">
    <location>
        <begin position="9"/>
        <end position="66"/>
    </location>
</feature>
<dbReference type="CDD" id="cd08432">
    <property type="entry name" value="PBP2_GcdR_TrpI_HvrB_AmpR_like"/>
    <property type="match status" value="1"/>
</dbReference>
<dbReference type="GO" id="GO:0006351">
    <property type="term" value="P:DNA-templated transcription"/>
    <property type="evidence" value="ECO:0007669"/>
    <property type="project" value="TreeGrafter"/>
</dbReference>
<dbReference type="GO" id="GO:0043565">
    <property type="term" value="F:sequence-specific DNA binding"/>
    <property type="evidence" value="ECO:0007669"/>
    <property type="project" value="TreeGrafter"/>
</dbReference>
<keyword evidence="4" id="KW-0804">Transcription</keyword>
<dbReference type="InterPro" id="IPR036388">
    <property type="entry name" value="WH-like_DNA-bd_sf"/>
</dbReference>
<evidence type="ECO:0000313" key="7">
    <source>
        <dbReference type="Proteomes" id="UP000628710"/>
    </source>
</evidence>
<protein>
    <submittedName>
        <fullName evidence="6">LysR family transcriptional regulator</fullName>
    </submittedName>
</protein>
<dbReference type="Pfam" id="PF00126">
    <property type="entry name" value="HTH_1"/>
    <property type="match status" value="1"/>
</dbReference>
<dbReference type="PANTHER" id="PTHR30537:SF26">
    <property type="entry name" value="GLYCINE CLEAVAGE SYSTEM TRANSCRIPTIONAL ACTIVATOR"/>
    <property type="match status" value="1"/>
</dbReference>
<evidence type="ECO:0000256" key="1">
    <source>
        <dbReference type="ARBA" id="ARBA00009437"/>
    </source>
</evidence>
<dbReference type="InterPro" id="IPR000847">
    <property type="entry name" value="LysR_HTH_N"/>
</dbReference>